<dbReference type="EMBL" id="PTRA01000001">
    <property type="protein sequence ID" value="PQA59415.1"/>
    <property type="molecule type" value="Genomic_DNA"/>
</dbReference>
<evidence type="ECO:0000259" key="2">
    <source>
        <dbReference type="Pfam" id="PF07995"/>
    </source>
</evidence>
<keyword evidence="4" id="KW-1185">Reference proteome</keyword>
<organism evidence="3 4">
    <name type="scientific">Siphonobacter curvatus</name>
    <dbReference type="NCBI Taxonomy" id="2094562"/>
    <lineage>
        <taxon>Bacteria</taxon>
        <taxon>Pseudomonadati</taxon>
        <taxon>Bacteroidota</taxon>
        <taxon>Cytophagia</taxon>
        <taxon>Cytophagales</taxon>
        <taxon>Cytophagaceae</taxon>
        <taxon>Siphonobacter</taxon>
    </lineage>
</organism>
<evidence type="ECO:0000256" key="1">
    <source>
        <dbReference type="SAM" id="SignalP"/>
    </source>
</evidence>
<dbReference type="InterPro" id="IPR011041">
    <property type="entry name" value="Quinoprot_gluc/sorb_DH_b-prop"/>
</dbReference>
<evidence type="ECO:0000313" key="4">
    <source>
        <dbReference type="Proteomes" id="UP000239590"/>
    </source>
</evidence>
<dbReference type="OrthoDB" id="9770043at2"/>
<sequence>MLRSFLVLGLSLTLSCGYVACQSPEQTQAEKPIAVQLQLLSDQLDLPTAFAVPGDGSGRLFVTEQVGRIRIIDQNKLVAQPFLDLTKVVIKNNGYDERGLLGLAFHPQYAKNGKFYVYYSARSQGGGNHKSVIQEFTVSGNKNAADPQSGKLVLEFNEPESNHNGGDLKFGPDGYLYIAVGDGGGANDRHGEHGNGQNMNTLLGKILRIDVNTAPYAIPADNPFKTQAGARPEIYAYGLRNPWRISFDKSNGKLFAGDVGQNQYEEVDIITKGGNYGWRVREAYHPFNEKDPDPKNYIDPITEYPHSEGISITGGFVYRGKAISALQGKYIFADWSGPIWYLTESKGKTWPRGVVQPRSRPANWQVYSFGEDEQGELYILGVNTENNRGFLYKFQP</sequence>
<protein>
    <submittedName>
        <fullName evidence="3">Glucose dehydrogenase</fullName>
    </submittedName>
</protein>
<dbReference type="InterPro" id="IPR011042">
    <property type="entry name" value="6-blade_b-propeller_TolB-like"/>
</dbReference>
<feature type="domain" description="Glucose/Sorbosone dehydrogenase" evidence="2">
    <location>
        <begin position="45"/>
        <end position="334"/>
    </location>
</feature>
<reference evidence="4" key="1">
    <citation type="submission" date="2018-02" db="EMBL/GenBank/DDBJ databases">
        <title>Genome sequencing of Solimonas sp. HR-BB.</title>
        <authorList>
            <person name="Lee Y."/>
            <person name="Jeon C.O."/>
        </authorList>
    </citation>
    <scope>NUCLEOTIDE SEQUENCE [LARGE SCALE GENOMIC DNA]</scope>
    <source>
        <strain evidence="4">HR-U</strain>
    </source>
</reference>
<accession>A0A2S7INZ1</accession>
<gene>
    <name evidence="3" type="ORF">C5O19_07120</name>
</gene>
<evidence type="ECO:0000313" key="3">
    <source>
        <dbReference type="EMBL" id="PQA59415.1"/>
    </source>
</evidence>
<dbReference type="RefSeq" id="WP_104710891.1">
    <property type="nucleotide sequence ID" value="NZ_PTRA01000001.1"/>
</dbReference>
<dbReference type="InterPro" id="IPR012938">
    <property type="entry name" value="Glc/Sorbosone_DH"/>
</dbReference>
<proteinExistence type="predicted"/>
<dbReference type="AlphaFoldDB" id="A0A2S7INZ1"/>
<name>A0A2S7INZ1_9BACT</name>
<dbReference type="PROSITE" id="PS51257">
    <property type="entry name" value="PROKAR_LIPOPROTEIN"/>
    <property type="match status" value="1"/>
</dbReference>
<keyword evidence="1" id="KW-0732">Signal</keyword>
<dbReference type="Proteomes" id="UP000239590">
    <property type="component" value="Unassembled WGS sequence"/>
</dbReference>
<dbReference type="PANTHER" id="PTHR19328">
    <property type="entry name" value="HEDGEHOG-INTERACTING PROTEIN"/>
    <property type="match status" value="1"/>
</dbReference>
<dbReference type="Pfam" id="PF07995">
    <property type="entry name" value="GSDH"/>
    <property type="match status" value="1"/>
</dbReference>
<comment type="caution">
    <text evidence="3">The sequence shown here is derived from an EMBL/GenBank/DDBJ whole genome shotgun (WGS) entry which is preliminary data.</text>
</comment>
<dbReference type="SUPFAM" id="SSF50952">
    <property type="entry name" value="Soluble quinoprotein glucose dehydrogenase"/>
    <property type="match status" value="1"/>
</dbReference>
<feature type="chain" id="PRO_5015417380" evidence="1">
    <location>
        <begin position="21"/>
        <end position="396"/>
    </location>
</feature>
<dbReference type="PANTHER" id="PTHR19328:SF75">
    <property type="entry name" value="ALDOSE SUGAR DEHYDROGENASE YLII"/>
    <property type="match status" value="1"/>
</dbReference>
<dbReference type="Gene3D" id="2.120.10.30">
    <property type="entry name" value="TolB, C-terminal domain"/>
    <property type="match status" value="1"/>
</dbReference>
<feature type="signal peptide" evidence="1">
    <location>
        <begin position="1"/>
        <end position="20"/>
    </location>
</feature>